<dbReference type="EMBL" id="JBITDC010000009">
    <property type="protein sequence ID" value="MFI5677773.1"/>
    <property type="molecule type" value="Genomic_DNA"/>
</dbReference>
<proteinExistence type="predicted"/>
<name>A0ABW7Y755_STRCE</name>
<sequence length="207" mass="22340">MGAREVGALVSNGKDAVNQPVAQSHEVRLADVKTKLSAYVLAVPLSLTTLTGCSMTDNDSDEVPFAGTSTSRQASDAMETVSSGIYDLIGVKGKASDSRPGVMDCSGKDPKTHFRIFHPWSFYPASASDLDEAMDRLKEELPKNGWKIAKYGPDTSKNKNITLTADNDKKKAGVNIVKRSKNEPPKLSLTVVSGCYKVPDGEEVERF</sequence>
<organism evidence="1 2">
    <name type="scientific">Streptomyces cellulosae</name>
    <dbReference type="NCBI Taxonomy" id="1968"/>
    <lineage>
        <taxon>Bacteria</taxon>
        <taxon>Bacillati</taxon>
        <taxon>Actinomycetota</taxon>
        <taxon>Actinomycetes</taxon>
        <taxon>Kitasatosporales</taxon>
        <taxon>Streptomycetaceae</taxon>
        <taxon>Streptomyces</taxon>
    </lineage>
</organism>
<reference evidence="1 2" key="1">
    <citation type="submission" date="2024-10" db="EMBL/GenBank/DDBJ databases">
        <title>The Natural Products Discovery Center: Release of the First 8490 Sequenced Strains for Exploring Actinobacteria Biosynthetic Diversity.</title>
        <authorList>
            <person name="Kalkreuter E."/>
            <person name="Kautsar S.A."/>
            <person name="Yang D."/>
            <person name="Bader C.D."/>
            <person name="Teijaro C.N."/>
            <person name="Fluegel L."/>
            <person name="Davis C.M."/>
            <person name="Simpson J.R."/>
            <person name="Lauterbach L."/>
            <person name="Steele A.D."/>
            <person name="Gui C."/>
            <person name="Meng S."/>
            <person name="Li G."/>
            <person name="Viehrig K."/>
            <person name="Ye F."/>
            <person name="Su P."/>
            <person name="Kiefer A.F."/>
            <person name="Nichols A."/>
            <person name="Cepeda A.J."/>
            <person name="Yan W."/>
            <person name="Fan B."/>
            <person name="Jiang Y."/>
            <person name="Adhikari A."/>
            <person name="Zheng C.-J."/>
            <person name="Schuster L."/>
            <person name="Cowan T.M."/>
            <person name="Smanski M.J."/>
            <person name="Chevrette M.G."/>
            <person name="De Carvalho L.P.S."/>
            <person name="Shen B."/>
        </authorList>
    </citation>
    <scope>NUCLEOTIDE SEQUENCE [LARGE SCALE GENOMIC DNA]</scope>
    <source>
        <strain evidence="1 2">NPDC051599</strain>
    </source>
</reference>
<gene>
    <name evidence="1" type="ORF">ACIA8P_24415</name>
</gene>
<dbReference type="RefSeq" id="WP_398658386.1">
    <property type="nucleotide sequence ID" value="NZ_JBITDC010000009.1"/>
</dbReference>
<comment type="caution">
    <text evidence="1">The sequence shown here is derived from an EMBL/GenBank/DDBJ whole genome shotgun (WGS) entry which is preliminary data.</text>
</comment>
<accession>A0ABW7Y755</accession>
<protein>
    <recommendedName>
        <fullName evidence="3">Lipoprotein</fullName>
    </recommendedName>
</protein>
<evidence type="ECO:0000313" key="1">
    <source>
        <dbReference type="EMBL" id="MFI5677773.1"/>
    </source>
</evidence>
<evidence type="ECO:0000313" key="2">
    <source>
        <dbReference type="Proteomes" id="UP001612415"/>
    </source>
</evidence>
<evidence type="ECO:0008006" key="3">
    <source>
        <dbReference type="Google" id="ProtNLM"/>
    </source>
</evidence>
<dbReference type="Proteomes" id="UP001612415">
    <property type="component" value="Unassembled WGS sequence"/>
</dbReference>
<keyword evidence="2" id="KW-1185">Reference proteome</keyword>